<evidence type="ECO:0000313" key="3">
    <source>
        <dbReference type="Proteomes" id="UP000598297"/>
    </source>
</evidence>
<accession>A0A964UWR1</accession>
<keyword evidence="1" id="KW-0732">Signal</keyword>
<feature type="signal peptide" evidence="1">
    <location>
        <begin position="1"/>
        <end position="26"/>
    </location>
</feature>
<dbReference type="EMBL" id="JAAAHS010000362">
    <property type="protein sequence ID" value="NBE55730.1"/>
    <property type="molecule type" value="Genomic_DNA"/>
</dbReference>
<reference evidence="2" key="1">
    <citation type="submission" date="2020-01" db="EMBL/GenBank/DDBJ databases">
        <title>Whole-genome analyses of novel actinobacteria.</title>
        <authorList>
            <person name="Sahin N."/>
        </authorList>
    </citation>
    <scope>NUCLEOTIDE SEQUENCE</scope>
    <source>
        <strain evidence="2">YC537</strain>
    </source>
</reference>
<sequence>MAGMRTSRLLVLVVALAASAVSGAPAAAVPSHGCDGSVPYRAGTDGYDTFRIPAALRTRAG</sequence>
<evidence type="ECO:0000256" key="1">
    <source>
        <dbReference type="SAM" id="SignalP"/>
    </source>
</evidence>
<dbReference type="AlphaFoldDB" id="A0A964UWR1"/>
<dbReference type="Proteomes" id="UP000598297">
    <property type="component" value="Unassembled WGS sequence"/>
</dbReference>
<comment type="caution">
    <text evidence="2">The sequence shown here is derived from an EMBL/GenBank/DDBJ whole genome shotgun (WGS) entry which is preliminary data.</text>
</comment>
<protein>
    <submittedName>
        <fullName evidence="2">Exo-alpha-sialidase</fullName>
    </submittedName>
</protein>
<evidence type="ECO:0000313" key="2">
    <source>
        <dbReference type="EMBL" id="NBE55730.1"/>
    </source>
</evidence>
<name>A0A964UWR1_9ACTN</name>
<gene>
    <name evidence="2" type="ORF">GUY60_30730</name>
</gene>
<organism evidence="2 3">
    <name type="scientific">Streptomyces boluensis</name>
    <dbReference type="NCBI Taxonomy" id="1775135"/>
    <lineage>
        <taxon>Bacteria</taxon>
        <taxon>Bacillati</taxon>
        <taxon>Actinomycetota</taxon>
        <taxon>Actinomycetes</taxon>
        <taxon>Kitasatosporales</taxon>
        <taxon>Streptomycetaceae</taxon>
        <taxon>Streptomyces</taxon>
    </lineage>
</organism>
<proteinExistence type="predicted"/>
<feature type="chain" id="PRO_5038065557" evidence="1">
    <location>
        <begin position="27"/>
        <end position="61"/>
    </location>
</feature>
<keyword evidence="3" id="KW-1185">Reference proteome</keyword>
<feature type="non-terminal residue" evidence="2">
    <location>
        <position position="61"/>
    </location>
</feature>